<evidence type="ECO:0000313" key="3">
    <source>
        <dbReference type="Proteomes" id="UP000094094"/>
    </source>
</evidence>
<sequence length="172" mass="18651">MRRMATERRAYGEPPRPGGGAAATKGGVHDSDEAVAPEPDPGPCDLCGGPIPPSLQIFSLVPDSSVIHPEDPGQDGQRLLAACSPEHLSDLQQHYRRRPYVNEELWSGKIARALRAHPEGLDDEHLVQATGLNVIQIEHALSWESERFLRGETLPGADGTTPGADERPADEW</sequence>
<feature type="region of interest" description="Disordered" evidence="1">
    <location>
        <begin position="152"/>
        <end position="172"/>
    </location>
</feature>
<feature type="compositionally biased region" description="Basic and acidic residues" evidence="1">
    <location>
        <begin position="1"/>
        <end position="11"/>
    </location>
</feature>
<reference evidence="2 3" key="1">
    <citation type="submission" date="2016-09" db="EMBL/GenBank/DDBJ databases">
        <title>Complete genome sequencing of Streptomyces lydicus 103 and metabolic pathways analysis of antibiotic biosynthesis.</title>
        <authorList>
            <person name="Jia N."/>
            <person name="Ding M.-Z."/>
            <person name="Gao F."/>
            <person name="Yuan Y.-J."/>
        </authorList>
    </citation>
    <scope>NUCLEOTIDE SEQUENCE [LARGE SCALE GENOMIC DNA]</scope>
    <source>
        <strain evidence="2 3">103</strain>
    </source>
</reference>
<accession>A0A1D7VLG7</accession>
<dbReference type="EMBL" id="CP017157">
    <property type="protein sequence ID" value="AOP47338.1"/>
    <property type="molecule type" value="Genomic_DNA"/>
</dbReference>
<feature type="region of interest" description="Disordered" evidence="1">
    <location>
        <begin position="1"/>
        <end position="48"/>
    </location>
</feature>
<evidence type="ECO:0000256" key="1">
    <source>
        <dbReference type="SAM" id="MobiDB-lite"/>
    </source>
</evidence>
<gene>
    <name evidence="2" type="ORF">SL103_14680</name>
</gene>
<dbReference type="AlphaFoldDB" id="A0A1D7VLG7"/>
<organism evidence="2 3">
    <name type="scientific">Streptomyces lydicus</name>
    <dbReference type="NCBI Taxonomy" id="47763"/>
    <lineage>
        <taxon>Bacteria</taxon>
        <taxon>Bacillati</taxon>
        <taxon>Actinomycetota</taxon>
        <taxon>Actinomycetes</taxon>
        <taxon>Kitasatosporales</taxon>
        <taxon>Streptomycetaceae</taxon>
        <taxon>Streptomyces</taxon>
    </lineage>
</organism>
<dbReference type="Proteomes" id="UP000094094">
    <property type="component" value="Chromosome"/>
</dbReference>
<dbReference type="OrthoDB" id="3628597at2"/>
<dbReference type="KEGG" id="slc:SL103_14680"/>
<proteinExistence type="predicted"/>
<evidence type="ECO:0000313" key="2">
    <source>
        <dbReference type="EMBL" id="AOP47338.1"/>
    </source>
</evidence>
<keyword evidence="3" id="KW-1185">Reference proteome</keyword>
<name>A0A1D7VLG7_9ACTN</name>
<protein>
    <submittedName>
        <fullName evidence="2">Uncharacterized protein</fullName>
    </submittedName>
</protein>